<evidence type="ECO:0000313" key="2">
    <source>
        <dbReference type="EMBL" id="POR38101.1"/>
    </source>
</evidence>
<protein>
    <submittedName>
        <fullName evidence="2">F-box domain-containing protein</fullName>
    </submittedName>
</protein>
<name>A0A2S4L6S3_9HYPO</name>
<dbReference type="AlphaFoldDB" id="A0A2S4L6S3"/>
<gene>
    <name evidence="2" type="ORF">TPAR_01709</name>
</gene>
<reference evidence="2 3" key="1">
    <citation type="submission" date="2018-01" db="EMBL/GenBank/DDBJ databases">
        <title>Harnessing the power of phylogenomics to disentangle the directionality and signatures of interkingdom host jumping in the parasitic fungal genus Tolypocladium.</title>
        <authorList>
            <person name="Quandt C.A."/>
            <person name="Patterson W."/>
            <person name="Spatafora J.W."/>
        </authorList>
    </citation>
    <scope>NUCLEOTIDE SEQUENCE [LARGE SCALE GENOMIC DNA]</scope>
    <source>
        <strain evidence="2 3">NRBC 100945</strain>
    </source>
</reference>
<keyword evidence="3" id="KW-1185">Reference proteome</keyword>
<sequence length="639" mass="69239">MDMLRQGGWWSSILRILSPMTMARSPGLNQERIMSKWISRECNLSDVHKSAFTEVGYADFGDMVPRTRTRAGGLNGAVTYTVGLCGRYLMATHGQIAYIYELNHVCSPGRSAWSIPLRRRQGMPLGFLRPVTSIICPRRIISCSMDTSAGRYSVAFLMEGRVGMVCDIAGEAQRSSKASSAQASNESSIPTSASGSGSNSPDSAGKVLKPCICHERSPHRAPCVENGRRWFPLSSPSDFLYFLPARRGIDTAKKLRLISSAAGLGNPLESLSDIVQGFSALLLGSSGTAVMSLVNTAQGQPSIQDMHSIISLPGQAPRTRPIDFLEGGSSDASFFRKVSAGSADHYRAVPLSDGYHILFTDPLTGNLCLGTDAPVGSLTRLLRKVWFRPPAGVTLPVPILYAAGADTRHGVRVVATFSAGGPVGSPESEAEGQIVVFYTVPPDLFHDLSPAIFQPLADQLDETGRRRVSASWHLDERYRAIDIFSEPFQNSAVYPIDISGQPVAMCSNLTEIALDSSPEMIIWAFSAEGWAKTWAVDSGSFGPYMRTAVQRDGSVRRVDNDGDVAMAGSDEDGDMTEVNSVLYQPLDGAAGNSPREAETPRGCYFDHRRWRDGDRMSGTVSVDLVQELNGIVRLDVELR</sequence>
<organism evidence="2 3">
    <name type="scientific">Tolypocladium paradoxum</name>
    <dbReference type="NCBI Taxonomy" id="94208"/>
    <lineage>
        <taxon>Eukaryota</taxon>
        <taxon>Fungi</taxon>
        <taxon>Dikarya</taxon>
        <taxon>Ascomycota</taxon>
        <taxon>Pezizomycotina</taxon>
        <taxon>Sordariomycetes</taxon>
        <taxon>Hypocreomycetidae</taxon>
        <taxon>Hypocreales</taxon>
        <taxon>Ophiocordycipitaceae</taxon>
        <taxon>Tolypocladium</taxon>
    </lineage>
</organism>
<feature type="region of interest" description="Disordered" evidence="1">
    <location>
        <begin position="177"/>
        <end position="203"/>
    </location>
</feature>
<comment type="caution">
    <text evidence="2">The sequence shown here is derived from an EMBL/GenBank/DDBJ whole genome shotgun (WGS) entry which is preliminary data.</text>
</comment>
<proteinExistence type="predicted"/>
<evidence type="ECO:0000313" key="3">
    <source>
        <dbReference type="Proteomes" id="UP000237481"/>
    </source>
</evidence>
<dbReference type="Proteomes" id="UP000237481">
    <property type="component" value="Unassembled WGS sequence"/>
</dbReference>
<dbReference type="OrthoDB" id="1689567at2759"/>
<evidence type="ECO:0000256" key="1">
    <source>
        <dbReference type="SAM" id="MobiDB-lite"/>
    </source>
</evidence>
<dbReference type="EMBL" id="PKSG01000172">
    <property type="protein sequence ID" value="POR38101.1"/>
    <property type="molecule type" value="Genomic_DNA"/>
</dbReference>
<accession>A0A2S4L6S3</accession>